<dbReference type="RefSeq" id="WP_096295702.1">
    <property type="nucleotide sequence ID" value="NZ_CP023429.1"/>
</dbReference>
<dbReference type="Gene3D" id="3.30.700.50">
    <property type="match status" value="1"/>
</dbReference>
<dbReference type="NCBIfam" id="TIGR02532">
    <property type="entry name" value="IV_pilin_GFxxxE"/>
    <property type="match status" value="1"/>
</dbReference>
<dbReference type="Pfam" id="PF16732">
    <property type="entry name" value="ComP_DUS"/>
    <property type="match status" value="1"/>
</dbReference>
<evidence type="ECO:0000313" key="3">
    <source>
        <dbReference type="EMBL" id="RPD84903.1"/>
    </source>
</evidence>
<comment type="subunit">
    <text evidence="1">The pili are polar flexible filaments of about 5.4 nanometers diameter and 2.5 micrometers average length; they consist of only a single polypeptide chain arranged in a helical configuration of five subunits per turn in the assembled pilus.</text>
</comment>
<dbReference type="AlphaFoldDB" id="A0A3N4NC72"/>
<feature type="transmembrane region" description="Helical" evidence="2">
    <location>
        <begin position="6"/>
        <end position="31"/>
    </location>
</feature>
<organism evidence="3 4">
    <name type="scientific">Neisseria weixii</name>
    <dbReference type="NCBI Taxonomy" id="1853276"/>
    <lineage>
        <taxon>Bacteria</taxon>
        <taxon>Pseudomonadati</taxon>
        <taxon>Pseudomonadota</taxon>
        <taxon>Betaproteobacteria</taxon>
        <taxon>Neisseriales</taxon>
        <taxon>Neisseriaceae</taxon>
        <taxon>Neisseria</taxon>
    </lineage>
</organism>
<gene>
    <name evidence="3" type="ORF">EGK74_10330</name>
</gene>
<dbReference type="Proteomes" id="UP000272412">
    <property type="component" value="Unassembled WGS sequence"/>
</dbReference>
<dbReference type="InterPro" id="IPR031982">
    <property type="entry name" value="PilE-like"/>
</dbReference>
<evidence type="ECO:0000256" key="2">
    <source>
        <dbReference type="SAM" id="Phobius"/>
    </source>
</evidence>
<proteinExistence type="predicted"/>
<keyword evidence="4" id="KW-1185">Reference proteome</keyword>
<dbReference type="InterPro" id="IPR045584">
    <property type="entry name" value="Pilin-like"/>
</dbReference>
<dbReference type="SUPFAM" id="SSF54523">
    <property type="entry name" value="Pili subunits"/>
    <property type="match status" value="1"/>
</dbReference>
<keyword evidence="2" id="KW-0812">Transmembrane</keyword>
<accession>A0A3N4NC72</accession>
<dbReference type="KEGG" id="nwx:CGZ65_09995"/>
<evidence type="ECO:0000256" key="1">
    <source>
        <dbReference type="ARBA" id="ARBA00011156"/>
    </source>
</evidence>
<dbReference type="EMBL" id="RPFL01000031">
    <property type="protein sequence ID" value="RPD84903.1"/>
    <property type="molecule type" value="Genomic_DNA"/>
</dbReference>
<dbReference type="OrthoDB" id="8595466at2"/>
<protein>
    <submittedName>
        <fullName evidence="3">Type IV pilin protein</fullName>
    </submittedName>
</protein>
<keyword evidence="2" id="KW-1133">Transmembrane helix</keyword>
<keyword evidence="2" id="KW-0472">Membrane</keyword>
<dbReference type="InterPro" id="IPR012902">
    <property type="entry name" value="N_methyl_site"/>
</dbReference>
<name>A0A3N4NC72_9NEIS</name>
<reference evidence="3 4" key="1">
    <citation type="submission" date="2018-11" db="EMBL/GenBank/DDBJ databases">
        <title>Neisseria weixii sp. nov. isolated from the rectal contents of plateau pika (Ochotona cruzoniae).</title>
        <authorList>
            <person name="Zhang G."/>
        </authorList>
    </citation>
    <scope>NUCLEOTIDE SEQUENCE [LARGE SCALE GENOMIC DNA]</scope>
    <source>
        <strain evidence="3 4">10009</strain>
    </source>
</reference>
<dbReference type="GO" id="GO:0043683">
    <property type="term" value="P:type IV pilus assembly"/>
    <property type="evidence" value="ECO:0007669"/>
    <property type="project" value="InterPro"/>
</dbReference>
<comment type="caution">
    <text evidence="3">The sequence shown here is derived from an EMBL/GenBank/DDBJ whole genome shotgun (WGS) entry which is preliminary data.</text>
</comment>
<dbReference type="Pfam" id="PF07963">
    <property type="entry name" value="N_methyl"/>
    <property type="match status" value="1"/>
</dbReference>
<evidence type="ECO:0000313" key="4">
    <source>
        <dbReference type="Proteomes" id="UP000272412"/>
    </source>
</evidence>
<sequence length="151" mass="16806">MRFSQSGFSLVQLLIVIAMLGILAAVAYPAYQIYIKKADLRAAQAALVQNGQFMERFYQQKGSFKQTSTTWPALPITATDKFCIRPNNNARGAHDGKFTLKAVAFDSQNEPRVLKIDESLTTFICERSASSCDTDDAFFKGTDQDCSIYQP</sequence>